<feature type="region of interest" description="Disordered" evidence="1">
    <location>
        <begin position="283"/>
        <end position="306"/>
    </location>
</feature>
<evidence type="ECO:0000256" key="2">
    <source>
        <dbReference type="SAM" id="Phobius"/>
    </source>
</evidence>
<keyword evidence="2" id="KW-0812">Transmembrane</keyword>
<keyword evidence="2" id="KW-0472">Membrane</keyword>
<dbReference type="EMBL" id="CP001079">
    <property type="protein sequence ID" value="ACM49132.1"/>
    <property type="molecule type" value="Genomic_DNA"/>
</dbReference>
<dbReference type="KEGG" id="amf:AMF_257"/>
<evidence type="ECO:0000256" key="1">
    <source>
        <dbReference type="SAM" id="MobiDB-lite"/>
    </source>
</evidence>
<reference evidence="3 4" key="1">
    <citation type="journal article" date="2009" name="BMC Genomics">
        <title>Conservation in the face of diversity: multistrain analysis of an intracellular bacterium.</title>
        <authorList>
            <person name="Dark M.J."/>
            <person name="Herndon D.R."/>
            <person name="Kappmeyer L.S."/>
            <person name="Gonzales M.P."/>
            <person name="Nordeen E."/>
            <person name="Palmer G.H."/>
            <person name="Knowles D.P. Jr."/>
            <person name="Brayton K.A."/>
        </authorList>
    </citation>
    <scope>NUCLEOTIDE SEQUENCE [LARGE SCALE GENOMIC DNA]</scope>
    <source>
        <strain evidence="3 4">Florida</strain>
    </source>
</reference>
<gene>
    <name evidence="3" type="ordered locus">AMF_257</name>
</gene>
<sequence>MSCAYNGVCLMSWEQFLSGDDSPRRDVVLQVPEDGGSGIGSRVELILRLPLSLVLLATTLLLTTVTYVAMTVAMIVVLPVRFLAGFFSKRGRQASAGEEEEGREPVNGVRNFFTSLVKLVPVIFLWPFIAIFTSVPAMIVSTFMYVSSIVKSCVEYLTCAVTFGDPTKVGYLGRALYDNYVNASGIRAATDLAVGFFDESGPHAGATNYWNEVKSAVVDQPMDIMKSMLGGGLAAGVSGLGSIGGLIGGKTAAGSAGLDGGAVADVAPGARLAVDDVAPAMSQHTAAGADGTQPAGHGSQVWGLSV</sequence>
<name>B9KI20_ANAMF</name>
<proteinExistence type="predicted"/>
<keyword evidence="4" id="KW-1185">Reference proteome</keyword>
<feature type="transmembrane region" description="Helical" evidence="2">
    <location>
        <begin position="51"/>
        <end position="84"/>
    </location>
</feature>
<evidence type="ECO:0000313" key="4">
    <source>
        <dbReference type="Proteomes" id="UP000007307"/>
    </source>
</evidence>
<evidence type="ECO:0000313" key="3">
    <source>
        <dbReference type="EMBL" id="ACM49132.1"/>
    </source>
</evidence>
<dbReference type="Proteomes" id="UP000007307">
    <property type="component" value="Chromosome"/>
</dbReference>
<protein>
    <submittedName>
        <fullName evidence="3">Uncharacterized protein</fullName>
    </submittedName>
</protein>
<feature type="transmembrane region" description="Helical" evidence="2">
    <location>
        <begin position="119"/>
        <end position="146"/>
    </location>
</feature>
<keyword evidence="2" id="KW-1133">Transmembrane helix</keyword>
<accession>B9KI20</accession>
<dbReference type="AlphaFoldDB" id="B9KI20"/>
<organism evidence="3 4">
    <name type="scientific">Anaplasma marginale (strain Florida)</name>
    <dbReference type="NCBI Taxonomy" id="320483"/>
    <lineage>
        <taxon>Bacteria</taxon>
        <taxon>Pseudomonadati</taxon>
        <taxon>Pseudomonadota</taxon>
        <taxon>Alphaproteobacteria</taxon>
        <taxon>Rickettsiales</taxon>
        <taxon>Anaplasmataceae</taxon>
        <taxon>Anaplasma</taxon>
    </lineage>
</organism>
<dbReference type="HOGENOM" id="CLU_996194_0_0_5"/>